<protein>
    <submittedName>
        <fullName evidence="10">ABC transporter permease</fullName>
    </submittedName>
</protein>
<dbReference type="Pfam" id="PF00528">
    <property type="entry name" value="BPD_transp_1"/>
    <property type="match status" value="1"/>
</dbReference>
<feature type="transmembrane region" description="Helical" evidence="8">
    <location>
        <begin position="236"/>
        <end position="257"/>
    </location>
</feature>
<dbReference type="InterPro" id="IPR035906">
    <property type="entry name" value="MetI-like_sf"/>
</dbReference>
<feature type="transmembrane region" description="Helical" evidence="8">
    <location>
        <begin position="106"/>
        <end position="128"/>
    </location>
</feature>
<dbReference type="AlphaFoldDB" id="A0A6F8Z182"/>
<dbReference type="Gene3D" id="1.10.3720.10">
    <property type="entry name" value="MetI-like"/>
    <property type="match status" value="1"/>
</dbReference>
<dbReference type="SUPFAM" id="SSF161098">
    <property type="entry name" value="MetI-like"/>
    <property type="match status" value="1"/>
</dbReference>
<dbReference type="InterPro" id="IPR000515">
    <property type="entry name" value="MetI-like"/>
</dbReference>
<evidence type="ECO:0000313" key="11">
    <source>
        <dbReference type="Proteomes" id="UP000503011"/>
    </source>
</evidence>
<dbReference type="KEGG" id="psuu:Psuf_093990"/>
<feature type="transmembrane region" description="Helical" evidence="8">
    <location>
        <begin position="193"/>
        <end position="216"/>
    </location>
</feature>
<evidence type="ECO:0000313" key="10">
    <source>
        <dbReference type="EMBL" id="BCB92086.1"/>
    </source>
</evidence>
<dbReference type="GO" id="GO:0005886">
    <property type="term" value="C:plasma membrane"/>
    <property type="evidence" value="ECO:0007669"/>
    <property type="project" value="UniProtKB-SubCell"/>
</dbReference>
<evidence type="ECO:0000256" key="7">
    <source>
        <dbReference type="ARBA" id="ARBA00023136"/>
    </source>
</evidence>
<evidence type="ECO:0000256" key="6">
    <source>
        <dbReference type="ARBA" id="ARBA00022989"/>
    </source>
</evidence>
<dbReference type="PROSITE" id="PS50928">
    <property type="entry name" value="ABC_TM1"/>
    <property type="match status" value="1"/>
</dbReference>
<organism evidence="10 11">
    <name type="scientific">Phytohabitans suffuscus</name>
    <dbReference type="NCBI Taxonomy" id="624315"/>
    <lineage>
        <taxon>Bacteria</taxon>
        <taxon>Bacillati</taxon>
        <taxon>Actinomycetota</taxon>
        <taxon>Actinomycetes</taxon>
        <taxon>Micromonosporales</taxon>
        <taxon>Micromonosporaceae</taxon>
    </lineage>
</organism>
<dbReference type="EMBL" id="AP022871">
    <property type="protein sequence ID" value="BCB92086.1"/>
    <property type="molecule type" value="Genomic_DNA"/>
</dbReference>
<evidence type="ECO:0000256" key="3">
    <source>
        <dbReference type="ARBA" id="ARBA00022475"/>
    </source>
</evidence>
<feature type="transmembrane region" description="Helical" evidence="8">
    <location>
        <begin position="12"/>
        <end position="37"/>
    </location>
</feature>
<dbReference type="PANTHER" id="PTHR43357:SF4">
    <property type="entry name" value="INNER MEMBRANE ABC TRANSPORTER PERMEASE PROTEIN YDCV"/>
    <property type="match status" value="1"/>
</dbReference>
<dbReference type="PANTHER" id="PTHR43357">
    <property type="entry name" value="INNER MEMBRANE ABC TRANSPORTER PERMEASE PROTEIN YDCV"/>
    <property type="match status" value="1"/>
</dbReference>
<keyword evidence="7 8" id="KW-0472">Membrane</keyword>
<gene>
    <name evidence="10" type="ORF">Psuf_093990</name>
</gene>
<keyword evidence="5 8" id="KW-0812">Transmembrane</keyword>
<comment type="subcellular location">
    <subcellularLocation>
        <location evidence="1">Cell inner membrane</location>
        <topology evidence="1">Multi-pass membrane protein</topology>
    </subcellularLocation>
    <subcellularLocation>
        <location evidence="8">Cell membrane</location>
        <topology evidence="8">Multi-pass membrane protein</topology>
    </subcellularLocation>
</comment>
<evidence type="ECO:0000256" key="2">
    <source>
        <dbReference type="ARBA" id="ARBA00022448"/>
    </source>
</evidence>
<dbReference type="RefSeq" id="WP_173165828.1">
    <property type="nucleotide sequence ID" value="NZ_AP022871.1"/>
</dbReference>
<name>A0A6F8Z182_9ACTN</name>
<dbReference type="Proteomes" id="UP000503011">
    <property type="component" value="Chromosome"/>
</dbReference>
<evidence type="ECO:0000256" key="4">
    <source>
        <dbReference type="ARBA" id="ARBA00022519"/>
    </source>
</evidence>
<dbReference type="GO" id="GO:0055085">
    <property type="term" value="P:transmembrane transport"/>
    <property type="evidence" value="ECO:0007669"/>
    <property type="project" value="InterPro"/>
</dbReference>
<feature type="domain" description="ABC transmembrane type-1" evidence="9">
    <location>
        <begin position="68"/>
        <end position="256"/>
    </location>
</feature>
<sequence>MTRRLLSWAESAVLPVVVTVLVAFLAAPLVVLVATAFTQTPYLSFPPDGFTLRWFEGVLSDPTWRAAAWNSLIIAAMSVGVAAVVGAPAAIVLARRGVRFAPSLTLLIMIPIMVPSIMYVLGLMLGYNELDVSVPTWGIVLALAVLTTPYLVRTLMAALEQLDPALEEAALSLGASRLRIWVEILLPNVAKSFFSGVSLAFILAFDELVVPLFLAGPDVPTLPVRIYSSVAYNVDPSVAAVSSLLVLVSALVAVLSARDNLRKPTTRKDGAPDGGA</sequence>
<feature type="transmembrane region" description="Helical" evidence="8">
    <location>
        <begin position="134"/>
        <end position="152"/>
    </location>
</feature>
<evidence type="ECO:0000256" key="5">
    <source>
        <dbReference type="ARBA" id="ARBA00022692"/>
    </source>
</evidence>
<reference evidence="10 11" key="2">
    <citation type="submission" date="2020-03" db="EMBL/GenBank/DDBJ databases">
        <authorList>
            <person name="Ichikawa N."/>
            <person name="Kimura A."/>
            <person name="Kitahashi Y."/>
            <person name="Uohara A."/>
        </authorList>
    </citation>
    <scope>NUCLEOTIDE SEQUENCE [LARGE SCALE GENOMIC DNA]</scope>
    <source>
        <strain evidence="10 11">NBRC 105367</strain>
    </source>
</reference>
<dbReference type="CDD" id="cd06261">
    <property type="entry name" value="TM_PBP2"/>
    <property type="match status" value="1"/>
</dbReference>
<comment type="similarity">
    <text evidence="8">Belongs to the binding-protein-dependent transport system permease family.</text>
</comment>
<accession>A0A6F8Z182</accession>
<keyword evidence="11" id="KW-1185">Reference proteome</keyword>
<feature type="transmembrane region" description="Helical" evidence="8">
    <location>
        <begin position="72"/>
        <end position="94"/>
    </location>
</feature>
<keyword evidence="4" id="KW-0997">Cell inner membrane</keyword>
<keyword evidence="6 8" id="KW-1133">Transmembrane helix</keyword>
<keyword evidence="3" id="KW-1003">Cell membrane</keyword>
<keyword evidence="2 8" id="KW-0813">Transport</keyword>
<evidence type="ECO:0000256" key="8">
    <source>
        <dbReference type="RuleBase" id="RU363032"/>
    </source>
</evidence>
<evidence type="ECO:0000259" key="9">
    <source>
        <dbReference type="PROSITE" id="PS50928"/>
    </source>
</evidence>
<proteinExistence type="inferred from homology"/>
<evidence type="ECO:0000256" key="1">
    <source>
        <dbReference type="ARBA" id="ARBA00004429"/>
    </source>
</evidence>
<reference evidence="10 11" key="1">
    <citation type="submission" date="2020-03" db="EMBL/GenBank/DDBJ databases">
        <title>Whole genome shotgun sequence of Phytohabitans suffuscus NBRC 105367.</title>
        <authorList>
            <person name="Komaki H."/>
            <person name="Tamura T."/>
        </authorList>
    </citation>
    <scope>NUCLEOTIDE SEQUENCE [LARGE SCALE GENOMIC DNA]</scope>
    <source>
        <strain evidence="10 11">NBRC 105367</strain>
    </source>
</reference>